<dbReference type="OrthoDB" id="4288574at2"/>
<dbReference type="Proteomes" id="UP000037432">
    <property type="component" value="Unassembled WGS sequence"/>
</dbReference>
<gene>
    <name evidence="2" type="ORF">ACM01_20425</name>
</gene>
<sequence>MQPVPRLRGRRAVEAGIGDKLGTGSSPLKPDSHGDGVQDSREDPDGDKAQNQRETQLKTSLARAGTDGDALADGKELGRHTSPAKPDTDGDGVDDGQETRIGSDPRAAESAFDVTRSANGGSTTASAAIKGLSPQQVSTFRITELPDDQRQFPTSTGTDVAAYAKDHGFRSTRSLKPG</sequence>
<dbReference type="AlphaFoldDB" id="A0A0J8C5K6"/>
<feature type="compositionally biased region" description="Basic and acidic residues" evidence="1">
    <location>
        <begin position="97"/>
        <end position="107"/>
    </location>
</feature>
<accession>A0A0J8C5K6</accession>
<evidence type="ECO:0000256" key="1">
    <source>
        <dbReference type="SAM" id="MobiDB-lite"/>
    </source>
</evidence>
<proteinExistence type="predicted"/>
<feature type="region of interest" description="Disordered" evidence="1">
    <location>
        <begin position="1"/>
        <end position="178"/>
    </location>
</feature>
<comment type="caution">
    <text evidence="2">The sequence shown here is derived from an EMBL/GenBank/DDBJ whole genome shotgun (WGS) entry which is preliminary data.</text>
</comment>
<feature type="compositionally biased region" description="Basic and acidic residues" evidence="1">
    <location>
        <begin position="30"/>
        <end position="51"/>
    </location>
</feature>
<dbReference type="InterPro" id="IPR028974">
    <property type="entry name" value="TSP_type-3_rpt"/>
</dbReference>
<organism evidence="2 3">
    <name type="scientific">Streptomyces viridochromogenes</name>
    <dbReference type="NCBI Taxonomy" id="1938"/>
    <lineage>
        <taxon>Bacteria</taxon>
        <taxon>Bacillati</taxon>
        <taxon>Actinomycetota</taxon>
        <taxon>Actinomycetes</taxon>
        <taxon>Kitasatosporales</taxon>
        <taxon>Streptomycetaceae</taxon>
        <taxon>Streptomyces</taxon>
    </lineage>
</organism>
<name>A0A0J8C5K6_STRVR</name>
<dbReference type="RefSeq" id="WP_048582730.1">
    <property type="nucleotide sequence ID" value="NZ_LFNT01000022.1"/>
</dbReference>
<evidence type="ECO:0000313" key="3">
    <source>
        <dbReference type="Proteomes" id="UP000037432"/>
    </source>
</evidence>
<reference evidence="2 3" key="1">
    <citation type="submission" date="2015-06" db="EMBL/GenBank/DDBJ databases">
        <authorList>
            <person name="Ju K.-S."/>
            <person name="Doroghazi J.R."/>
            <person name="Metcalf W.W."/>
        </authorList>
    </citation>
    <scope>NUCLEOTIDE SEQUENCE [LARGE SCALE GENOMIC DNA]</scope>
    <source>
        <strain evidence="2 3">NRRL 3414</strain>
    </source>
</reference>
<feature type="compositionally biased region" description="Low complexity" evidence="1">
    <location>
        <begin position="117"/>
        <end position="128"/>
    </location>
</feature>
<dbReference type="SUPFAM" id="SSF103647">
    <property type="entry name" value="TSP type-3 repeat"/>
    <property type="match status" value="1"/>
</dbReference>
<dbReference type="PATRIC" id="fig|1938.3.peg.2981"/>
<dbReference type="GO" id="GO:0005509">
    <property type="term" value="F:calcium ion binding"/>
    <property type="evidence" value="ECO:0007669"/>
    <property type="project" value="InterPro"/>
</dbReference>
<protein>
    <submittedName>
        <fullName evidence="2">Uncharacterized protein</fullName>
    </submittedName>
</protein>
<dbReference type="EMBL" id="LFNT01000022">
    <property type="protein sequence ID" value="KMS73125.1"/>
    <property type="molecule type" value="Genomic_DNA"/>
</dbReference>
<evidence type="ECO:0000313" key="2">
    <source>
        <dbReference type="EMBL" id="KMS73125.1"/>
    </source>
</evidence>